<dbReference type="AlphaFoldDB" id="A0A024EDI6"/>
<protein>
    <submittedName>
        <fullName evidence="1">Uncharacterized protein</fullName>
    </submittedName>
</protein>
<dbReference type="EMBL" id="CP005960">
    <property type="protein sequence ID" value="AHZ70398.1"/>
    <property type="molecule type" value="Genomic_DNA"/>
</dbReference>
<proteinExistence type="predicted"/>
<dbReference type="HOGENOM" id="CLU_3295192_0_0_6"/>
<accession>A0A024EDI6</accession>
<reference evidence="1 2" key="1">
    <citation type="journal article" date="2012" name="J. Bacteriol.">
        <title>Genome sequence of cold-adapted Pseudomonas mandelii strain JR-1.</title>
        <authorList>
            <person name="Jang S.H."/>
            <person name="Kim J."/>
            <person name="Kim J."/>
            <person name="Hong S."/>
            <person name="Lee C."/>
        </authorList>
    </citation>
    <scope>NUCLEOTIDE SEQUENCE [LARGE SCALE GENOMIC DNA]</scope>
    <source>
        <strain evidence="1 2">JR-1</strain>
    </source>
</reference>
<evidence type="ECO:0000313" key="2">
    <source>
        <dbReference type="Proteomes" id="UP000026913"/>
    </source>
</evidence>
<dbReference type="KEGG" id="pman:OU5_3319"/>
<organism evidence="1 2">
    <name type="scientific">Pseudomonas mandelii JR-1</name>
    <dbReference type="NCBI Taxonomy" id="1147786"/>
    <lineage>
        <taxon>Bacteria</taxon>
        <taxon>Pseudomonadati</taxon>
        <taxon>Pseudomonadota</taxon>
        <taxon>Gammaproteobacteria</taxon>
        <taxon>Pseudomonadales</taxon>
        <taxon>Pseudomonadaceae</taxon>
        <taxon>Pseudomonas</taxon>
    </lineage>
</organism>
<sequence length="40" mass="4534">MVVWEFVFAGKPRSYKVVRWRKPVGARLAREGVSTANVEG</sequence>
<dbReference type="Proteomes" id="UP000026913">
    <property type="component" value="Chromosome"/>
</dbReference>
<name>A0A024EDI6_9PSED</name>
<gene>
    <name evidence="1" type="ORF">OU5_3319</name>
</gene>
<evidence type="ECO:0000313" key="1">
    <source>
        <dbReference type="EMBL" id="AHZ70398.1"/>
    </source>
</evidence>